<comment type="caution">
    <text evidence="1">The sequence shown here is derived from an EMBL/GenBank/DDBJ whole genome shotgun (WGS) entry which is preliminary data.</text>
</comment>
<dbReference type="RefSeq" id="WP_204518391.1">
    <property type="nucleotide sequence ID" value="NZ_BAABIN010000002.1"/>
</dbReference>
<protein>
    <submittedName>
        <fullName evidence="1">Uncharacterized protein</fullName>
    </submittedName>
</protein>
<sequence length="53" mass="5978">MKVTVDPSGRYLGIDLLKESADALSSLTYLYDTRSNDKIDLRQVLKSAQDQNM</sequence>
<name>A0A939BSF7_9BACL</name>
<dbReference type="Proteomes" id="UP000717624">
    <property type="component" value="Unassembled WGS sequence"/>
</dbReference>
<keyword evidence="2" id="KW-1185">Reference proteome</keyword>
<proteinExistence type="predicted"/>
<evidence type="ECO:0000313" key="2">
    <source>
        <dbReference type="Proteomes" id="UP000717624"/>
    </source>
</evidence>
<dbReference type="AlphaFoldDB" id="A0A939BSF7"/>
<gene>
    <name evidence="1" type="ORF">JOD01_002261</name>
</gene>
<evidence type="ECO:0000313" key="1">
    <source>
        <dbReference type="EMBL" id="MBM7590657.1"/>
    </source>
</evidence>
<reference evidence="1" key="1">
    <citation type="submission" date="2021-01" db="EMBL/GenBank/DDBJ databases">
        <title>Genomic Encyclopedia of Type Strains, Phase IV (KMG-IV): sequencing the most valuable type-strain genomes for metagenomic binning, comparative biology and taxonomic classification.</title>
        <authorList>
            <person name="Goeker M."/>
        </authorList>
    </citation>
    <scope>NUCLEOTIDE SEQUENCE</scope>
    <source>
        <strain evidence="1">DSM 25523</strain>
    </source>
</reference>
<organism evidence="1 2">
    <name type="scientific">Brevibacillus fulvus</name>
    <dbReference type="NCBI Taxonomy" id="1125967"/>
    <lineage>
        <taxon>Bacteria</taxon>
        <taxon>Bacillati</taxon>
        <taxon>Bacillota</taxon>
        <taxon>Bacilli</taxon>
        <taxon>Bacillales</taxon>
        <taxon>Paenibacillaceae</taxon>
        <taxon>Brevibacillus</taxon>
    </lineage>
</organism>
<accession>A0A939BSF7</accession>
<dbReference type="EMBL" id="JAFBEB010000006">
    <property type="protein sequence ID" value="MBM7590657.1"/>
    <property type="molecule type" value="Genomic_DNA"/>
</dbReference>